<dbReference type="OrthoDB" id="1667110at2759"/>
<keyword evidence="6" id="KW-1185">Reference proteome</keyword>
<organism evidence="5 6">
    <name type="scientific">Coccomyxa subellipsoidea (strain C-169)</name>
    <name type="common">Green microalga</name>
    <dbReference type="NCBI Taxonomy" id="574566"/>
    <lineage>
        <taxon>Eukaryota</taxon>
        <taxon>Viridiplantae</taxon>
        <taxon>Chlorophyta</taxon>
        <taxon>core chlorophytes</taxon>
        <taxon>Trebouxiophyceae</taxon>
        <taxon>Trebouxiophyceae incertae sedis</taxon>
        <taxon>Coccomyxaceae</taxon>
        <taxon>Coccomyxa</taxon>
        <taxon>Coccomyxa subellipsoidea</taxon>
    </lineage>
</organism>
<dbReference type="GO" id="GO:0003712">
    <property type="term" value="F:transcription coregulator activity"/>
    <property type="evidence" value="ECO:0007669"/>
    <property type="project" value="TreeGrafter"/>
</dbReference>
<name>I0YLV2_COCSC</name>
<dbReference type="GO" id="GO:0000118">
    <property type="term" value="C:histone deacetylase complex"/>
    <property type="evidence" value="ECO:0007669"/>
    <property type="project" value="TreeGrafter"/>
</dbReference>
<dbReference type="GO" id="GO:0006357">
    <property type="term" value="P:regulation of transcription by RNA polymerase II"/>
    <property type="evidence" value="ECO:0007669"/>
    <property type="project" value="TreeGrafter"/>
</dbReference>
<dbReference type="GO" id="GO:0031490">
    <property type="term" value="F:chromatin DNA binding"/>
    <property type="evidence" value="ECO:0007669"/>
    <property type="project" value="TreeGrafter"/>
</dbReference>
<proteinExistence type="predicted"/>
<dbReference type="GO" id="GO:0000785">
    <property type="term" value="C:chromatin"/>
    <property type="evidence" value="ECO:0007669"/>
    <property type="project" value="TreeGrafter"/>
</dbReference>
<dbReference type="GeneID" id="17037311"/>
<dbReference type="AlphaFoldDB" id="I0YLV2"/>
<dbReference type="STRING" id="574566.I0YLV2"/>
<dbReference type="InterPro" id="IPR045109">
    <property type="entry name" value="LSDs-like"/>
</dbReference>
<gene>
    <name evidence="5" type="ORF">COCSUDRAFT_58660</name>
</gene>
<dbReference type="GO" id="GO:0032454">
    <property type="term" value="F:histone H3K9 demethylase activity"/>
    <property type="evidence" value="ECO:0007669"/>
    <property type="project" value="InterPro"/>
</dbReference>
<dbReference type="eggNOG" id="KOG1356">
    <property type="taxonomic scope" value="Eukaryota"/>
</dbReference>
<evidence type="ECO:0000259" key="4">
    <source>
        <dbReference type="PROSITE" id="PS51184"/>
    </source>
</evidence>
<dbReference type="InterPro" id="IPR003347">
    <property type="entry name" value="JmjC_dom"/>
</dbReference>
<reference evidence="5 6" key="1">
    <citation type="journal article" date="2012" name="Genome Biol.">
        <title>The genome of the polar eukaryotic microalga coccomyxa subellipsoidea reveals traits of cold adaptation.</title>
        <authorList>
            <person name="Blanc G."/>
            <person name="Agarkova I."/>
            <person name="Grimwood J."/>
            <person name="Kuo A."/>
            <person name="Brueggeman A."/>
            <person name="Dunigan D."/>
            <person name="Gurnon J."/>
            <person name="Ladunga I."/>
            <person name="Lindquist E."/>
            <person name="Lucas S."/>
            <person name="Pangilinan J."/>
            <person name="Proschold T."/>
            <person name="Salamov A."/>
            <person name="Schmutz J."/>
            <person name="Weeks D."/>
            <person name="Yamada T."/>
            <person name="Claverie J.M."/>
            <person name="Grigoriev I."/>
            <person name="Van Etten J."/>
            <person name="Lomsadze A."/>
            <person name="Borodovsky M."/>
        </authorList>
    </citation>
    <scope>NUCLEOTIDE SEQUENCE [LARGE SCALE GENOMIC DNA]</scope>
    <source>
        <strain evidence="5 6">C-169</strain>
    </source>
</reference>
<dbReference type="PANTHER" id="PTHR12549">
    <property type="entry name" value="JMJC DOMAIN-CONTAINING HISTONE DEMETHYLATION PROTEIN"/>
    <property type="match status" value="1"/>
</dbReference>
<evidence type="ECO:0000256" key="2">
    <source>
        <dbReference type="ARBA" id="ARBA00022723"/>
    </source>
</evidence>
<dbReference type="PROSITE" id="PS51184">
    <property type="entry name" value="JMJC"/>
    <property type="match status" value="1"/>
</dbReference>
<keyword evidence="3" id="KW-0539">Nucleus</keyword>
<protein>
    <recommendedName>
        <fullName evidence="4">JmjC domain-containing protein</fullName>
    </recommendedName>
</protein>
<evidence type="ECO:0000313" key="6">
    <source>
        <dbReference type="Proteomes" id="UP000007264"/>
    </source>
</evidence>
<comment type="caution">
    <text evidence="5">The sequence shown here is derived from an EMBL/GenBank/DDBJ whole genome shotgun (WGS) entry which is preliminary data.</text>
</comment>
<dbReference type="RefSeq" id="XP_005643915.1">
    <property type="nucleotide sequence ID" value="XM_005643858.1"/>
</dbReference>
<dbReference type="Gene3D" id="2.60.120.650">
    <property type="entry name" value="Cupin"/>
    <property type="match status" value="1"/>
</dbReference>
<keyword evidence="2" id="KW-0479">Metal-binding</keyword>
<dbReference type="EMBL" id="AGSI01000019">
    <property type="protein sequence ID" value="EIE19371.1"/>
    <property type="molecule type" value="Genomic_DNA"/>
</dbReference>
<sequence length="128" mass="14587">MQRNAVWKSMDFFLTAKHRAMLKEEYGVESWHFEQHQDEAVFIPAGCPHQVRNLKSCIKVAIDFVSPESASQCLELTQERRQLTLRENQLLSAAGQEPDAPIDRRHSDKLQAELMIARAAAASLAQLR</sequence>
<dbReference type="Pfam" id="PF02373">
    <property type="entry name" value="JmjC"/>
    <property type="match status" value="1"/>
</dbReference>
<dbReference type="PANTHER" id="PTHR12549:SF38">
    <property type="entry name" value="JMJC DOMAIN-CONTAINING HISTONE DEMETHYLASE 2, ISOFORM A"/>
    <property type="match status" value="1"/>
</dbReference>
<accession>I0YLV2</accession>
<dbReference type="Proteomes" id="UP000007264">
    <property type="component" value="Unassembled WGS sequence"/>
</dbReference>
<dbReference type="SUPFAM" id="SSF51197">
    <property type="entry name" value="Clavaminate synthase-like"/>
    <property type="match status" value="1"/>
</dbReference>
<evidence type="ECO:0000256" key="1">
    <source>
        <dbReference type="ARBA" id="ARBA00004123"/>
    </source>
</evidence>
<evidence type="ECO:0000256" key="3">
    <source>
        <dbReference type="ARBA" id="ARBA00023242"/>
    </source>
</evidence>
<dbReference type="KEGG" id="csl:COCSUDRAFT_58660"/>
<comment type="subcellular location">
    <subcellularLocation>
        <location evidence="1">Nucleus</location>
    </subcellularLocation>
</comment>
<evidence type="ECO:0000313" key="5">
    <source>
        <dbReference type="EMBL" id="EIE19371.1"/>
    </source>
</evidence>
<dbReference type="GO" id="GO:0046872">
    <property type="term" value="F:metal ion binding"/>
    <property type="evidence" value="ECO:0007669"/>
    <property type="project" value="UniProtKB-KW"/>
</dbReference>
<feature type="domain" description="JmjC" evidence="4">
    <location>
        <begin position="1"/>
        <end position="81"/>
    </location>
</feature>